<feature type="transmembrane region" description="Helical" evidence="1">
    <location>
        <begin position="73"/>
        <end position="91"/>
    </location>
</feature>
<keyword evidence="1" id="KW-1133">Transmembrane helix</keyword>
<keyword evidence="1" id="KW-0472">Membrane</keyword>
<keyword evidence="3" id="KW-1185">Reference proteome</keyword>
<protein>
    <submittedName>
        <fullName evidence="2">Transmembrane protein, putative</fullName>
    </submittedName>
</protein>
<reference evidence="3" key="1">
    <citation type="journal article" date="2006" name="PLoS Biol.">
        <title>Macronuclear genome sequence of the ciliate Tetrahymena thermophila, a model eukaryote.</title>
        <authorList>
            <person name="Eisen J.A."/>
            <person name="Coyne R.S."/>
            <person name="Wu M."/>
            <person name="Wu D."/>
            <person name="Thiagarajan M."/>
            <person name="Wortman J.R."/>
            <person name="Badger J.H."/>
            <person name="Ren Q."/>
            <person name="Amedeo P."/>
            <person name="Jones K.M."/>
            <person name="Tallon L.J."/>
            <person name="Delcher A.L."/>
            <person name="Salzberg S.L."/>
            <person name="Silva J.C."/>
            <person name="Haas B.J."/>
            <person name="Majoros W.H."/>
            <person name="Farzad M."/>
            <person name="Carlton J.M."/>
            <person name="Smith R.K. Jr."/>
            <person name="Garg J."/>
            <person name="Pearlman R.E."/>
            <person name="Karrer K.M."/>
            <person name="Sun L."/>
            <person name="Manning G."/>
            <person name="Elde N.C."/>
            <person name="Turkewitz A.P."/>
            <person name="Asai D.J."/>
            <person name="Wilkes D.E."/>
            <person name="Wang Y."/>
            <person name="Cai H."/>
            <person name="Collins K."/>
            <person name="Stewart B.A."/>
            <person name="Lee S.R."/>
            <person name="Wilamowska K."/>
            <person name="Weinberg Z."/>
            <person name="Ruzzo W.L."/>
            <person name="Wloga D."/>
            <person name="Gaertig J."/>
            <person name="Frankel J."/>
            <person name="Tsao C.-C."/>
            <person name="Gorovsky M.A."/>
            <person name="Keeling P.J."/>
            <person name="Waller R.F."/>
            <person name="Patron N.J."/>
            <person name="Cherry J.M."/>
            <person name="Stover N.A."/>
            <person name="Krieger C.J."/>
            <person name="del Toro C."/>
            <person name="Ryder H.F."/>
            <person name="Williamson S.C."/>
            <person name="Barbeau R.A."/>
            <person name="Hamilton E.P."/>
            <person name="Orias E."/>
        </authorList>
    </citation>
    <scope>NUCLEOTIDE SEQUENCE [LARGE SCALE GENOMIC DNA]</scope>
    <source>
        <strain evidence="3">SB210</strain>
    </source>
</reference>
<keyword evidence="1 2" id="KW-0812">Transmembrane</keyword>
<dbReference type="EMBL" id="GG662821">
    <property type="protein sequence ID" value="EAR89337.2"/>
    <property type="molecule type" value="Genomic_DNA"/>
</dbReference>
<gene>
    <name evidence="2" type="ORF">TTHERM_00372540</name>
</gene>
<evidence type="ECO:0000313" key="2">
    <source>
        <dbReference type="EMBL" id="EAR89337.2"/>
    </source>
</evidence>
<dbReference type="RefSeq" id="XP_001009582.2">
    <property type="nucleotide sequence ID" value="XM_001009582.2"/>
</dbReference>
<feature type="transmembrane region" description="Helical" evidence="1">
    <location>
        <begin position="111"/>
        <end position="135"/>
    </location>
</feature>
<dbReference type="InParanoid" id="I7M0L4"/>
<dbReference type="AlphaFoldDB" id="I7M0L4"/>
<accession>I7M0L4</accession>
<organism evidence="2 3">
    <name type="scientific">Tetrahymena thermophila (strain SB210)</name>
    <dbReference type="NCBI Taxonomy" id="312017"/>
    <lineage>
        <taxon>Eukaryota</taxon>
        <taxon>Sar</taxon>
        <taxon>Alveolata</taxon>
        <taxon>Ciliophora</taxon>
        <taxon>Intramacronucleata</taxon>
        <taxon>Oligohymenophorea</taxon>
        <taxon>Hymenostomatida</taxon>
        <taxon>Tetrahymenina</taxon>
        <taxon>Tetrahymenidae</taxon>
        <taxon>Tetrahymena</taxon>
    </lineage>
</organism>
<evidence type="ECO:0000256" key="1">
    <source>
        <dbReference type="SAM" id="Phobius"/>
    </source>
</evidence>
<dbReference type="GeneID" id="7845130"/>
<name>I7M0L4_TETTS</name>
<dbReference type="Proteomes" id="UP000009168">
    <property type="component" value="Unassembled WGS sequence"/>
</dbReference>
<sequence length="420" mass="50172">MTNMSNQACLDKQNIILTHHIDSIRVQNRQKQNFYTLSLIPSTTQINVLRNMQEQNMVSENILRDQYYCKQKIINNFMLCFKYSLISMAAIDQQMQLISIKLLKLNALVFLLYIIPFHLSIIFLTFFQFIFMLASKFVIQHRNQNQRLYHKVKMRAIFIIWIIICLLQIGLVCRCIYKNLIIQDYDRLYRLICLSPICIINLLYQIYWINYYERYLKDITQLTQSEIQNLHQKKLLIDFYLLQKHFQSYLNYSQRYYLLKKNPQCFISEEMIKYVIANPKECQVFLVQNNQVVRDPSQDIENQIYKKQIMEEQNIDNIIMNAVLFQIKDKLSSSQNLNQQEIDIIIQTQRQKKLLENPQILPTLFSQRGSMNSNLLQTPVTYSPAFFNKSNQVQLDNQSLNLNQPTEMQFPSNIQINQKS</sequence>
<evidence type="ECO:0000313" key="3">
    <source>
        <dbReference type="Proteomes" id="UP000009168"/>
    </source>
</evidence>
<dbReference type="KEGG" id="tet:TTHERM_00372540"/>
<feature type="transmembrane region" description="Helical" evidence="1">
    <location>
        <begin position="189"/>
        <end position="209"/>
    </location>
</feature>
<proteinExistence type="predicted"/>
<feature type="transmembrane region" description="Helical" evidence="1">
    <location>
        <begin position="156"/>
        <end position="177"/>
    </location>
</feature>